<keyword evidence="1" id="KW-1133">Transmembrane helix</keyword>
<reference evidence="2" key="1">
    <citation type="submission" date="2021-02" db="EMBL/GenBank/DDBJ databases">
        <authorList>
            <person name="Nowell W R."/>
        </authorList>
    </citation>
    <scope>NUCLEOTIDE SEQUENCE</scope>
</reference>
<gene>
    <name evidence="2" type="ORF">XAT740_LOCUS38377</name>
</gene>
<comment type="caution">
    <text evidence="2">The sequence shown here is derived from an EMBL/GenBank/DDBJ whole genome shotgun (WGS) entry which is preliminary data.</text>
</comment>
<proteinExistence type="predicted"/>
<accession>A0A815RKZ8</accession>
<keyword evidence="1" id="KW-0472">Membrane</keyword>
<dbReference type="PANTHER" id="PTHR10877">
    <property type="entry name" value="POLYCYSTIN FAMILY MEMBER"/>
    <property type="match status" value="1"/>
</dbReference>
<keyword evidence="3" id="KW-1185">Reference proteome</keyword>
<evidence type="ECO:0000313" key="3">
    <source>
        <dbReference type="Proteomes" id="UP000663828"/>
    </source>
</evidence>
<sequence>MVFDLCSSTIKSNIMYYDLRNEAQVKKATSLSFGTFSITSDQVLIGIVSEMISLIPSILLIQMFRRLRSCHHRIKSTCKENKKKRSLTFPWWCLFVAYGISLLLGIISIFFIIARGIEFRDVKSQQ</sequence>
<protein>
    <submittedName>
        <fullName evidence="2">Uncharacterized protein</fullName>
    </submittedName>
</protein>
<evidence type="ECO:0000313" key="2">
    <source>
        <dbReference type="EMBL" id="CAF1478189.1"/>
    </source>
</evidence>
<dbReference type="Proteomes" id="UP000663828">
    <property type="component" value="Unassembled WGS sequence"/>
</dbReference>
<dbReference type="AlphaFoldDB" id="A0A815RKZ8"/>
<dbReference type="InterPro" id="IPR051223">
    <property type="entry name" value="Polycystin"/>
</dbReference>
<keyword evidence="1" id="KW-0812">Transmembrane</keyword>
<organism evidence="2 3">
    <name type="scientific">Adineta ricciae</name>
    <name type="common">Rotifer</name>
    <dbReference type="NCBI Taxonomy" id="249248"/>
    <lineage>
        <taxon>Eukaryota</taxon>
        <taxon>Metazoa</taxon>
        <taxon>Spiralia</taxon>
        <taxon>Gnathifera</taxon>
        <taxon>Rotifera</taxon>
        <taxon>Eurotatoria</taxon>
        <taxon>Bdelloidea</taxon>
        <taxon>Adinetida</taxon>
        <taxon>Adinetidae</taxon>
        <taxon>Adineta</taxon>
    </lineage>
</organism>
<name>A0A815RKZ8_ADIRI</name>
<feature type="transmembrane region" description="Helical" evidence="1">
    <location>
        <begin position="43"/>
        <end position="64"/>
    </location>
</feature>
<dbReference type="EMBL" id="CAJNOR010004139">
    <property type="protein sequence ID" value="CAF1478189.1"/>
    <property type="molecule type" value="Genomic_DNA"/>
</dbReference>
<dbReference type="PANTHER" id="PTHR10877:SF183">
    <property type="entry name" value="AT14535P-RELATED"/>
    <property type="match status" value="1"/>
</dbReference>
<feature type="transmembrane region" description="Helical" evidence="1">
    <location>
        <begin position="89"/>
        <end position="114"/>
    </location>
</feature>
<evidence type="ECO:0000256" key="1">
    <source>
        <dbReference type="SAM" id="Phobius"/>
    </source>
</evidence>